<evidence type="ECO:0000313" key="13">
    <source>
        <dbReference type="EMBL" id="OGY14275.1"/>
    </source>
</evidence>
<dbReference type="PANTHER" id="PTHR17490:SF16">
    <property type="entry name" value="THREONYLCARBAMOYL-AMP SYNTHASE"/>
    <property type="match status" value="1"/>
</dbReference>
<feature type="domain" description="YrdC-like" evidence="12">
    <location>
        <begin position="13"/>
        <end position="203"/>
    </location>
</feature>
<evidence type="ECO:0000256" key="9">
    <source>
        <dbReference type="ARBA" id="ARBA00022840"/>
    </source>
</evidence>
<evidence type="ECO:0000256" key="8">
    <source>
        <dbReference type="ARBA" id="ARBA00022741"/>
    </source>
</evidence>
<keyword evidence="6" id="KW-0819">tRNA processing</keyword>
<dbReference type="GO" id="GO:0061710">
    <property type="term" value="F:L-threonylcarbamoyladenylate synthase"/>
    <property type="evidence" value="ECO:0007669"/>
    <property type="project" value="UniProtKB-EC"/>
</dbReference>
<evidence type="ECO:0000256" key="4">
    <source>
        <dbReference type="ARBA" id="ARBA00022490"/>
    </source>
</evidence>
<evidence type="ECO:0000256" key="5">
    <source>
        <dbReference type="ARBA" id="ARBA00022679"/>
    </source>
</evidence>
<keyword evidence="9" id="KW-0067">ATP-binding</keyword>
<comment type="catalytic activity">
    <reaction evidence="11">
        <text>L-threonine + hydrogencarbonate + ATP = L-threonylcarbamoyladenylate + diphosphate + H2O</text>
        <dbReference type="Rhea" id="RHEA:36407"/>
        <dbReference type="ChEBI" id="CHEBI:15377"/>
        <dbReference type="ChEBI" id="CHEBI:17544"/>
        <dbReference type="ChEBI" id="CHEBI:30616"/>
        <dbReference type="ChEBI" id="CHEBI:33019"/>
        <dbReference type="ChEBI" id="CHEBI:57926"/>
        <dbReference type="ChEBI" id="CHEBI:73682"/>
        <dbReference type="EC" id="2.7.7.87"/>
    </reaction>
</comment>
<evidence type="ECO:0000256" key="10">
    <source>
        <dbReference type="ARBA" id="ARBA00029774"/>
    </source>
</evidence>
<organism evidence="13 14">
    <name type="scientific">Candidatus Blackburnbacteria bacterium RIFCSPLOWO2_01_FULL_40_20</name>
    <dbReference type="NCBI Taxonomy" id="1797519"/>
    <lineage>
        <taxon>Bacteria</taxon>
        <taxon>Candidatus Blackburniibacteriota</taxon>
    </lineage>
</organism>
<dbReference type="Proteomes" id="UP000178659">
    <property type="component" value="Unassembled WGS sequence"/>
</dbReference>
<dbReference type="Pfam" id="PF01300">
    <property type="entry name" value="Sua5_yciO_yrdC"/>
    <property type="match status" value="1"/>
</dbReference>
<dbReference type="EMBL" id="MHCC01000001">
    <property type="protein sequence ID" value="OGY14275.1"/>
    <property type="molecule type" value="Genomic_DNA"/>
</dbReference>
<reference evidence="13 14" key="1">
    <citation type="journal article" date="2016" name="Nat. Commun.">
        <title>Thousands of microbial genomes shed light on interconnected biogeochemical processes in an aquifer system.</title>
        <authorList>
            <person name="Anantharaman K."/>
            <person name="Brown C.T."/>
            <person name="Hug L.A."/>
            <person name="Sharon I."/>
            <person name="Castelle C.J."/>
            <person name="Probst A.J."/>
            <person name="Thomas B.C."/>
            <person name="Singh A."/>
            <person name="Wilkins M.J."/>
            <person name="Karaoz U."/>
            <person name="Brodie E.L."/>
            <person name="Williams K.H."/>
            <person name="Hubbard S.S."/>
            <person name="Banfield J.F."/>
        </authorList>
    </citation>
    <scope>NUCLEOTIDE SEQUENCE [LARGE SCALE GENOMIC DNA]</scope>
</reference>
<proteinExistence type="inferred from homology"/>
<dbReference type="NCBIfam" id="TIGR00057">
    <property type="entry name" value="L-threonylcarbamoyladenylate synthase"/>
    <property type="match status" value="1"/>
</dbReference>
<evidence type="ECO:0000256" key="2">
    <source>
        <dbReference type="ARBA" id="ARBA00007663"/>
    </source>
</evidence>
<evidence type="ECO:0000259" key="12">
    <source>
        <dbReference type="PROSITE" id="PS51163"/>
    </source>
</evidence>
<dbReference type="EC" id="2.7.7.87" evidence="3"/>
<dbReference type="GO" id="GO:0008033">
    <property type="term" value="P:tRNA processing"/>
    <property type="evidence" value="ECO:0007669"/>
    <property type="project" value="UniProtKB-KW"/>
</dbReference>
<dbReference type="AlphaFoldDB" id="A0A1G1VFR5"/>
<dbReference type="GO" id="GO:0005737">
    <property type="term" value="C:cytoplasm"/>
    <property type="evidence" value="ECO:0007669"/>
    <property type="project" value="UniProtKB-SubCell"/>
</dbReference>
<protein>
    <recommendedName>
        <fullName evidence="10">L-threonylcarbamoyladenylate synthase</fullName>
        <ecNumber evidence="3">2.7.7.87</ecNumber>
    </recommendedName>
    <alternativeName>
        <fullName evidence="10">L-threonylcarbamoyladenylate synthase</fullName>
    </alternativeName>
</protein>
<dbReference type="GO" id="GO:0000049">
    <property type="term" value="F:tRNA binding"/>
    <property type="evidence" value="ECO:0007669"/>
    <property type="project" value="TreeGrafter"/>
</dbReference>
<comment type="caution">
    <text evidence="13">The sequence shown here is derived from an EMBL/GenBank/DDBJ whole genome shotgun (WGS) entry which is preliminary data.</text>
</comment>
<dbReference type="SUPFAM" id="SSF55821">
    <property type="entry name" value="YrdC/RibB"/>
    <property type="match status" value="1"/>
</dbReference>
<name>A0A1G1VFR5_9BACT</name>
<dbReference type="InterPro" id="IPR050156">
    <property type="entry name" value="TC-AMP_synthase_SUA5"/>
</dbReference>
<comment type="subcellular location">
    <subcellularLocation>
        <location evidence="1">Cytoplasm</location>
    </subcellularLocation>
</comment>
<comment type="similarity">
    <text evidence="2">Belongs to the SUA5 family.</text>
</comment>
<dbReference type="InterPro" id="IPR017945">
    <property type="entry name" value="DHBP_synth_RibB-like_a/b_dom"/>
</dbReference>
<accession>A0A1G1VFR5</accession>
<dbReference type="Gene3D" id="3.90.870.10">
    <property type="entry name" value="DHBP synthase"/>
    <property type="match status" value="1"/>
</dbReference>
<keyword evidence="8" id="KW-0547">Nucleotide-binding</keyword>
<keyword evidence="7" id="KW-0548">Nucleotidyltransferase</keyword>
<keyword evidence="4" id="KW-0963">Cytoplasm</keyword>
<sequence>MESIKVNPQNPQKESLNKIVSDLGTGKIVVLPTETVYTFAVDATNKEAIEKVYKLKGREFSKPMHVVVASIKDAEKYVEVNKPAMILAQHFLPGPLTLVLPKKLGILPEILTSGLPTLGIRIPNTPLNLLVARKFGKPYTTTSANISGRENPYSVEEILNQMSDEKQEEISLIVDVGKLPSLPPSTLLDLTCTPPKILREGPIIKEQIEKALDISM</sequence>
<evidence type="ECO:0000313" key="14">
    <source>
        <dbReference type="Proteomes" id="UP000178659"/>
    </source>
</evidence>
<evidence type="ECO:0000256" key="6">
    <source>
        <dbReference type="ARBA" id="ARBA00022694"/>
    </source>
</evidence>
<dbReference type="PROSITE" id="PS51163">
    <property type="entry name" value="YRDC"/>
    <property type="match status" value="1"/>
</dbReference>
<evidence type="ECO:0000256" key="7">
    <source>
        <dbReference type="ARBA" id="ARBA00022695"/>
    </source>
</evidence>
<evidence type="ECO:0000256" key="3">
    <source>
        <dbReference type="ARBA" id="ARBA00012584"/>
    </source>
</evidence>
<dbReference type="GO" id="GO:0003725">
    <property type="term" value="F:double-stranded RNA binding"/>
    <property type="evidence" value="ECO:0007669"/>
    <property type="project" value="InterPro"/>
</dbReference>
<dbReference type="InterPro" id="IPR006070">
    <property type="entry name" value="Sua5-like_dom"/>
</dbReference>
<dbReference type="PANTHER" id="PTHR17490">
    <property type="entry name" value="SUA5"/>
    <property type="match status" value="1"/>
</dbReference>
<dbReference type="GO" id="GO:0006450">
    <property type="term" value="P:regulation of translational fidelity"/>
    <property type="evidence" value="ECO:0007669"/>
    <property type="project" value="TreeGrafter"/>
</dbReference>
<dbReference type="GO" id="GO:0005524">
    <property type="term" value="F:ATP binding"/>
    <property type="evidence" value="ECO:0007669"/>
    <property type="project" value="UniProtKB-KW"/>
</dbReference>
<evidence type="ECO:0000256" key="1">
    <source>
        <dbReference type="ARBA" id="ARBA00004496"/>
    </source>
</evidence>
<gene>
    <name evidence="13" type="ORF">A3A77_02260</name>
</gene>
<keyword evidence="5" id="KW-0808">Transferase</keyword>
<evidence type="ECO:0000256" key="11">
    <source>
        <dbReference type="ARBA" id="ARBA00048366"/>
    </source>
</evidence>